<name>A0ABW3BCB5_9ACTN</name>
<proteinExistence type="predicted"/>
<dbReference type="Proteomes" id="UP001596956">
    <property type="component" value="Unassembled WGS sequence"/>
</dbReference>
<evidence type="ECO:0000313" key="2">
    <source>
        <dbReference type="EMBL" id="MFD0800730.1"/>
    </source>
</evidence>
<dbReference type="EMBL" id="JBHTHR010000091">
    <property type="protein sequence ID" value="MFD0800730.1"/>
    <property type="molecule type" value="Genomic_DNA"/>
</dbReference>
<keyword evidence="1" id="KW-1133">Transmembrane helix</keyword>
<protein>
    <submittedName>
        <fullName evidence="2">Uncharacterized protein</fullName>
    </submittedName>
</protein>
<keyword evidence="3" id="KW-1185">Reference proteome</keyword>
<organism evidence="2 3">
    <name type="scientific">Streptomonospora algeriensis</name>
    <dbReference type="NCBI Taxonomy" id="995084"/>
    <lineage>
        <taxon>Bacteria</taxon>
        <taxon>Bacillati</taxon>
        <taxon>Actinomycetota</taxon>
        <taxon>Actinomycetes</taxon>
        <taxon>Streptosporangiales</taxon>
        <taxon>Nocardiopsidaceae</taxon>
        <taxon>Streptomonospora</taxon>
    </lineage>
</organism>
<evidence type="ECO:0000313" key="3">
    <source>
        <dbReference type="Proteomes" id="UP001596956"/>
    </source>
</evidence>
<feature type="transmembrane region" description="Helical" evidence="1">
    <location>
        <begin position="9"/>
        <end position="29"/>
    </location>
</feature>
<evidence type="ECO:0000256" key="1">
    <source>
        <dbReference type="SAM" id="Phobius"/>
    </source>
</evidence>
<keyword evidence="1" id="KW-0472">Membrane</keyword>
<feature type="transmembrane region" description="Helical" evidence="1">
    <location>
        <begin position="35"/>
        <end position="51"/>
    </location>
</feature>
<comment type="caution">
    <text evidence="2">The sequence shown here is derived from an EMBL/GenBank/DDBJ whole genome shotgun (WGS) entry which is preliminary data.</text>
</comment>
<gene>
    <name evidence="2" type="ORF">ACFQZU_05275</name>
</gene>
<sequence>MKMTGPTEVVMWASVGVSLISAVAGAAVLGNMSGAGVALVIAVVITMVTFAERRRVRSKHSFG</sequence>
<reference evidence="3" key="1">
    <citation type="journal article" date="2019" name="Int. J. Syst. Evol. Microbiol.">
        <title>The Global Catalogue of Microorganisms (GCM) 10K type strain sequencing project: providing services to taxonomists for standard genome sequencing and annotation.</title>
        <authorList>
            <consortium name="The Broad Institute Genomics Platform"/>
            <consortium name="The Broad Institute Genome Sequencing Center for Infectious Disease"/>
            <person name="Wu L."/>
            <person name="Ma J."/>
        </authorList>
    </citation>
    <scope>NUCLEOTIDE SEQUENCE [LARGE SCALE GENOMIC DNA]</scope>
    <source>
        <strain evidence="3">CCUG 63369</strain>
    </source>
</reference>
<accession>A0ABW3BCB5</accession>
<keyword evidence="1" id="KW-0812">Transmembrane</keyword>